<dbReference type="Proteomes" id="UP001363622">
    <property type="component" value="Unassembled WGS sequence"/>
</dbReference>
<evidence type="ECO:0000313" key="2">
    <source>
        <dbReference type="Proteomes" id="UP001363622"/>
    </source>
</evidence>
<comment type="caution">
    <text evidence="1">The sequence shown here is derived from an EMBL/GenBank/DDBJ whole genome shotgun (WGS) entry which is preliminary data.</text>
</comment>
<reference evidence="1 2" key="1">
    <citation type="submission" date="2024-04" db="EMBL/GenBank/DDBJ databases">
        <title>Phyllosticta paracitricarpa is synonymous to the EU quarantine fungus P. citricarpa based on phylogenomic analyses.</title>
        <authorList>
            <consortium name="Lawrence Berkeley National Laboratory"/>
            <person name="Van Ingen-Buijs V.A."/>
            <person name="Van Westerhoven A.C."/>
            <person name="Haridas S."/>
            <person name="Skiadas P."/>
            <person name="Martin F."/>
            <person name="Groenewald J.Z."/>
            <person name="Crous P.W."/>
            <person name="Seidl M.F."/>
        </authorList>
    </citation>
    <scope>NUCLEOTIDE SEQUENCE [LARGE SCALE GENOMIC DNA]</scope>
    <source>
        <strain evidence="1 2">CBS 123371</strain>
    </source>
</reference>
<accession>A0ABR1KXS8</accession>
<dbReference type="InterPro" id="IPR016712">
    <property type="entry name" value="Rbsml_bS1m-like"/>
</dbReference>
<dbReference type="GO" id="GO:0005840">
    <property type="term" value="C:ribosome"/>
    <property type="evidence" value="ECO:0007669"/>
    <property type="project" value="UniProtKB-KW"/>
</dbReference>
<evidence type="ECO:0000313" key="1">
    <source>
        <dbReference type="EMBL" id="KAK7523656.1"/>
    </source>
</evidence>
<dbReference type="Pfam" id="PF11709">
    <property type="entry name" value="Mit_ribos_Mrp51"/>
    <property type="match status" value="1"/>
</dbReference>
<gene>
    <name evidence="1" type="ORF">IWZ03DRAFT_302893</name>
</gene>
<keyword evidence="1" id="KW-0687">Ribonucleoprotein</keyword>
<keyword evidence="1" id="KW-0689">Ribosomal protein</keyword>
<proteinExistence type="predicted"/>
<dbReference type="EMBL" id="JBBPHU010000001">
    <property type="protein sequence ID" value="KAK7523656.1"/>
    <property type="molecule type" value="Genomic_DNA"/>
</dbReference>
<name>A0ABR1KXS8_9PEZI</name>
<organism evidence="1 2">
    <name type="scientific">Phyllosticta citriasiana</name>
    <dbReference type="NCBI Taxonomy" id="595635"/>
    <lineage>
        <taxon>Eukaryota</taxon>
        <taxon>Fungi</taxon>
        <taxon>Dikarya</taxon>
        <taxon>Ascomycota</taxon>
        <taxon>Pezizomycotina</taxon>
        <taxon>Dothideomycetes</taxon>
        <taxon>Dothideomycetes incertae sedis</taxon>
        <taxon>Botryosphaeriales</taxon>
        <taxon>Phyllostictaceae</taxon>
        <taxon>Phyllosticta</taxon>
    </lineage>
</organism>
<dbReference type="PANTHER" id="PTHR28058:SF1">
    <property type="entry name" value="SMALL RIBOSOMAL SUBUNIT PROTEIN BS1M"/>
    <property type="match status" value="1"/>
</dbReference>
<dbReference type="PANTHER" id="PTHR28058">
    <property type="entry name" value="37S RIBOSOMAL PROTEIN MRP51, MITOCHONDRIAL"/>
    <property type="match status" value="1"/>
</dbReference>
<keyword evidence="2" id="KW-1185">Reference proteome</keyword>
<sequence>MARKLSSPTANLLRNSRLFSLPPPIPPPFEGDGAFEASVGSDTATQAFPTYQAIATPASSLHRGDWGMKRPLPMRETTRSTAPAMRVFEVDTINFITDFESAGDHVRTLEKWQQLNMPLSSGSNVGASSTHQHVSVFNEREDNTYLDADMRSKGHGKWKYDGPWVGEMTTGEFEKFLKTKVKGAKQRQRNQPSFGEVLHKKITEMVLAQRKEEARAEGAEPPEEDGFEISEQEYELRLKMLREDTTLSSPLSQWIIQYFDMPDLREETLNPKLKTTLGGQSVVDQLDGKMMSKPRTHPSAGLSYLRTRNFLENHPILGPRDDYAPVKARLLTPTIGTNKETKVGVAGVVADLERSSSASTFDSRYSFDEPGGHKLWVTLKHARINANGRIQLQASHENEYKVAAYKGESFDEAEKFTKKARRSDQLPEPSMPVIYQQMPKAEDIHSKDELINVVQPVRQ</sequence>
<protein>
    <submittedName>
        <fullName evidence="1">Mitochondrial ribosomal protein MRP51</fullName>
    </submittedName>
</protein>